<keyword evidence="3 4" id="KW-0975">Bacterial flagellum</keyword>
<dbReference type="NCBIfam" id="TIGR03506">
    <property type="entry name" value="FlgEFG_subfam"/>
    <property type="match status" value="1"/>
</dbReference>
<reference evidence="9 10" key="1">
    <citation type="journal article" date="2016" name="Int. J. Syst. Evol. Microbiol.">
        <title>Lysobacter erysipheiresistens sp. nov., an antagonist of powdery mildew, isolated from tobacco-cultivated soil.</title>
        <authorList>
            <person name="Xie B."/>
            <person name="Li T."/>
            <person name="Lin X."/>
            <person name="Wang C.J."/>
            <person name="Chen Y.J."/>
            <person name="Liu W.J."/>
            <person name="Zhao Z.W."/>
        </authorList>
    </citation>
    <scope>NUCLEOTIDE SEQUENCE [LARGE SCALE GENOMIC DNA]</scope>
    <source>
        <strain evidence="9 10">RS-LYSO-3</strain>
    </source>
</reference>
<dbReference type="PANTHER" id="PTHR30435">
    <property type="entry name" value="FLAGELLAR PROTEIN"/>
    <property type="match status" value="1"/>
</dbReference>
<evidence type="ECO:0000256" key="4">
    <source>
        <dbReference type="RuleBase" id="RU362116"/>
    </source>
</evidence>
<dbReference type="InterPro" id="IPR053967">
    <property type="entry name" value="LlgE_F_G-like_D1"/>
</dbReference>
<dbReference type="EMBL" id="JAXGFP010000006">
    <property type="protein sequence ID" value="MEG3184659.1"/>
    <property type="molecule type" value="Genomic_DNA"/>
</dbReference>
<dbReference type="InterPro" id="IPR037058">
    <property type="entry name" value="Falgellar_hook_FlgE_sf"/>
</dbReference>
<dbReference type="InterPro" id="IPR012836">
    <property type="entry name" value="FlgF"/>
</dbReference>
<organism evidence="9 10">
    <name type="scientific">Novilysobacter erysipheiresistens</name>
    <dbReference type="NCBI Taxonomy" id="1749332"/>
    <lineage>
        <taxon>Bacteria</taxon>
        <taxon>Pseudomonadati</taxon>
        <taxon>Pseudomonadota</taxon>
        <taxon>Gammaproteobacteria</taxon>
        <taxon>Lysobacterales</taxon>
        <taxon>Lysobacteraceae</taxon>
        <taxon>Novilysobacter</taxon>
    </lineage>
</organism>
<comment type="subunit">
    <text evidence="4">The basal body constitutes a major portion of the flagellar organelle and consists of five rings (E,L,P,S, and M) mounted on a central rod. The rod consists of about 26 subunits of FlgG in the distal portion, and FlgB, FlgC and FlgF are thought to build up the proximal portion of the rod with about 6 subunits each.</text>
</comment>
<dbReference type="Proteomes" id="UP001355056">
    <property type="component" value="Unassembled WGS sequence"/>
</dbReference>
<dbReference type="Pfam" id="PF07559">
    <property type="entry name" value="FlgE_D2"/>
    <property type="match status" value="1"/>
</dbReference>
<dbReference type="InterPro" id="IPR001444">
    <property type="entry name" value="Flag_bb_rod_N"/>
</dbReference>
<gene>
    <name evidence="9" type="primary">flgF</name>
    <name evidence="9" type="ORF">SNE34_11625</name>
</gene>
<evidence type="ECO:0000259" key="5">
    <source>
        <dbReference type="Pfam" id="PF00460"/>
    </source>
</evidence>
<dbReference type="InterPro" id="IPR020013">
    <property type="entry name" value="Flagellar_FlgE/F/G"/>
</dbReference>
<dbReference type="InterPro" id="IPR037925">
    <property type="entry name" value="FlgE/F/G-like"/>
</dbReference>
<dbReference type="Pfam" id="PF00460">
    <property type="entry name" value="Flg_bb_rod"/>
    <property type="match status" value="1"/>
</dbReference>
<sequence length="385" mass="40452">MFQALFNSLSGLFSFSRSLNTVSNNVSNMNTPGFRGSDSFFANINGGRGTRIAGEGMRTAAGDIRQTGNPTDLAVDGEGYFVLRDPDGNLYYTRAGQFRFNEEGMLVDSVNGYEVMGLDESGNLVSIDFDDYRTIAAEATTAVNFEGNLAPGSTSTTINSISVFDSAGTAHALSATFVNNSSATPGSFLVTVKDETGATVGSGEIRFGTDGTLLAGFNQMGITLTQGGVTQAVAINFGTPGTLSGMTSLTGMATNLSAKVEDGHGVLGVTDLSFDENGVLRLVYSQSEKREGPQVALAAFPNESALELSGGRLVSGATVDERELGRPGEGRFGRISGGSLEMSNVDLTQEFADMIIIQRGYQASSRVMTVSNEMLEQLYNSTRGG</sequence>
<dbReference type="PROSITE" id="PS00588">
    <property type="entry name" value="FLAGELLA_BB_ROD"/>
    <property type="match status" value="1"/>
</dbReference>
<proteinExistence type="inferred from homology"/>
<dbReference type="InterPro" id="IPR010930">
    <property type="entry name" value="Flg_bb/hook_C_dom"/>
</dbReference>
<dbReference type="InterPro" id="IPR019776">
    <property type="entry name" value="Flagellar_basal_body_rod_CS"/>
</dbReference>
<dbReference type="InterPro" id="IPR011491">
    <property type="entry name" value="FlgE_D2"/>
</dbReference>
<dbReference type="Pfam" id="PF22692">
    <property type="entry name" value="LlgE_F_G_D1"/>
    <property type="match status" value="1"/>
</dbReference>
<accession>A0ABU7Z0N9</accession>
<keyword evidence="9" id="KW-0969">Cilium</keyword>
<keyword evidence="9" id="KW-0966">Cell projection</keyword>
<evidence type="ECO:0000256" key="1">
    <source>
        <dbReference type="ARBA" id="ARBA00004117"/>
    </source>
</evidence>
<dbReference type="NCBIfam" id="TIGR02490">
    <property type="entry name" value="flgF"/>
    <property type="match status" value="1"/>
</dbReference>
<evidence type="ECO:0000256" key="3">
    <source>
        <dbReference type="ARBA" id="ARBA00023143"/>
    </source>
</evidence>
<dbReference type="Pfam" id="PF06429">
    <property type="entry name" value="Flg_bbr_C"/>
    <property type="match status" value="1"/>
</dbReference>
<feature type="domain" description="Flagellar hook protein FlgE/F/G-like D1" evidence="8">
    <location>
        <begin position="74"/>
        <end position="126"/>
    </location>
</feature>
<keyword evidence="9" id="KW-0282">Flagellum</keyword>
<evidence type="ECO:0000313" key="9">
    <source>
        <dbReference type="EMBL" id="MEG3184659.1"/>
    </source>
</evidence>
<keyword evidence="10" id="KW-1185">Reference proteome</keyword>
<feature type="domain" description="Flagellar basal body rod protein N-terminal" evidence="5">
    <location>
        <begin position="8"/>
        <end position="35"/>
    </location>
</feature>
<protein>
    <recommendedName>
        <fullName evidence="4">Flagellar basal-body rod protein FlgF</fullName>
    </recommendedName>
</protein>
<comment type="similarity">
    <text evidence="2 4">Belongs to the flagella basal body rod proteins family.</text>
</comment>
<dbReference type="SUPFAM" id="SSF117143">
    <property type="entry name" value="Flagellar hook protein flgE"/>
    <property type="match status" value="1"/>
</dbReference>
<feature type="domain" description="Flagellar basal-body/hook protein C-terminal" evidence="6">
    <location>
        <begin position="338"/>
        <end position="378"/>
    </location>
</feature>
<dbReference type="PANTHER" id="PTHR30435:SF1">
    <property type="entry name" value="FLAGELLAR HOOK PROTEIN FLGE"/>
    <property type="match status" value="1"/>
</dbReference>
<name>A0ABU7Z0N9_9GAMM</name>
<feature type="domain" description="Flagellar hook protein FlgE D2" evidence="7">
    <location>
        <begin position="153"/>
        <end position="250"/>
    </location>
</feature>
<evidence type="ECO:0000256" key="2">
    <source>
        <dbReference type="ARBA" id="ARBA00009677"/>
    </source>
</evidence>
<evidence type="ECO:0000313" key="10">
    <source>
        <dbReference type="Proteomes" id="UP001355056"/>
    </source>
</evidence>
<evidence type="ECO:0000259" key="7">
    <source>
        <dbReference type="Pfam" id="PF07559"/>
    </source>
</evidence>
<evidence type="ECO:0000259" key="6">
    <source>
        <dbReference type="Pfam" id="PF06429"/>
    </source>
</evidence>
<dbReference type="Gene3D" id="2.60.98.20">
    <property type="entry name" value="Flagellar hook protein FlgE"/>
    <property type="match status" value="1"/>
</dbReference>
<comment type="subcellular location">
    <subcellularLocation>
        <location evidence="1 4">Bacterial flagellum basal body</location>
    </subcellularLocation>
</comment>
<evidence type="ECO:0000259" key="8">
    <source>
        <dbReference type="Pfam" id="PF22692"/>
    </source>
</evidence>
<comment type="caution">
    <text evidence="9">The sequence shown here is derived from an EMBL/GenBank/DDBJ whole genome shotgun (WGS) entry which is preliminary data.</text>
</comment>